<gene>
    <name evidence="2" type="ORF">SAMN04489857_1715</name>
</gene>
<dbReference type="InterPro" id="IPR043519">
    <property type="entry name" value="NT_sf"/>
</dbReference>
<dbReference type="OrthoDB" id="9803128at2"/>
<dbReference type="GeneID" id="78501048"/>
<dbReference type="Proteomes" id="UP000199480">
    <property type="component" value="Chromosome I"/>
</dbReference>
<evidence type="ECO:0000313" key="2">
    <source>
        <dbReference type="EMBL" id="SDR94604.1"/>
    </source>
</evidence>
<keyword evidence="2" id="KW-0808">Transferase</keyword>
<dbReference type="AlphaFoldDB" id="A0A1H1N6K9"/>
<protein>
    <submittedName>
        <fullName evidence="2">Nucleotidyltransferase domain-containing protein</fullName>
    </submittedName>
</protein>
<dbReference type="Gene3D" id="3.30.460.10">
    <property type="entry name" value="Beta Polymerase, domain 2"/>
    <property type="match status" value="1"/>
</dbReference>
<dbReference type="Pfam" id="PF18765">
    <property type="entry name" value="Polbeta"/>
    <property type="match status" value="1"/>
</dbReference>
<evidence type="ECO:0000313" key="3">
    <source>
        <dbReference type="Proteomes" id="UP000199480"/>
    </source>
</evidence>
<sequence length="96" mass="10677">MDLRQNVIESIRTLAKRNGVCKVILFGSRARGDNSARSDIDFAASGGNVAKFALDVDEETPALLSYDVVDLDRPVRQELIQDIRRDGVVLFEQQKA</sequence>
<feature type="domain" description="Polymerase beta nucleotidyltransferase" evidence="1">
    <location>
        <begin position="11"/>
        <end position="95"/>
    </location>
</feature>
<dbReference type="RefSeq" id="WP_090863598.1">
    <property type="nucleotide sequence ID" value="NZ_LT629759.1"/>
</dbReference>
<proteinExistence type="predicted"/>
<dbReference type="GO" id="GO:0016740">
    <property type="term" value="F:transferase activity"/>
    <property type="evidence" value="ECO:0007669"/>
    <property type="project" value="UniProtKB-KW"/>
</dbReference>
<dbReference type="InterPro" id="IPR041633">
    <property type="entry name" value="Polbeta"/>
</dbReference>
<dbReference type="SUPFAM" id="SSF81301">
    <property type="entry name" value="Nucleotidyltransferase"/>
    <property type="match status" value="1"/>
</dbReference>
<reference evidence="3" key="1">
    <citation type="submission" date="2016-10" db="EMBL/GenBank/DDBJ databases">
        <authorList>
            <person name="Varghese N."/>
            <person name="Submissions S."/>
        </authorList>
    </citation>
    <scope>NUCLEOTIDE SEQUENCE [LARGE SCALE GENOMIC DNA]</scope>
    <source>
        <strain evidence="3">DSM 22620</strain>
    </source>
</reference>
<name>A0A1H1N6K9_9ACTN</name>
<evidence type="ECO:0000259" key="1">
    <source>
        <dbReference type="Pfam" id="PF18765"/>
    </source>
</evidence>
<dbReference type="EMBL" id="LT629759">
    <property type="protein sequence ID" value="SDR94604.1"/>
    <property type="molecule type" value="Genomic_DNA"/>
</dbReference>
<accession>A0A1H1N6K9</accession>
<organism evidence="2 3">
    <name type="scientific">Parafannyhessea umbonata</name>
    <dbReference type="NCBI Taxonomy" id="604330"/>
    <lineage>
        <taxon>Bacteria</taxon>
        <taxon>Bacillati</taxon>
        <taxon>Actinomycetota</taxon>
        <taxon>Coriobacteriia</taxon>
        <taxon>Coriobacteriales</taxon>
        <taxon>Atopobiaceae</taxon>
        <taxon>Parafannyhessea</taxon>
    </lineage>
</organism>
<dbReference type="CDD" id="cd05403">
    <property type="entry name" value="NT_KNTase_like"/>
    <property type="match status" value="1"/>
</dbReference>